<proteinExistence type="predicted"/>
<organism evidence="1 2">
    <name type="scientific">Agathobacter rectalis</name>
    <dbReference type="NCBI Taxonomy" id="39491"/>
    <lineage>
        <taxon>Bacteria</taxon>
        <taxon>Bacillati</taxon>
        <taxon>Bacillota</taxon>
        <taxon>Clostridia</taxon>
        <taxon>Lachnospirales</taxon>
        <taxon>Lachnospiraceae</taxon>
        <taxon>Agathobacter</taxon>
    </lineage>
</organism>
<comment type="caution">
    <text evidence="1">The sequence shown here is derived from an EMBL/GenBank/DDBJ whole genome shotgun (WGS) entry which is preliminary data.</text>
</comment>
<sequence length="113" mass="12702">MRKVLSEWSQEEIDELATETCECVNARIYTHKKSQKERAHNKIDLLFGENNTTVIVPDAAVDLLHKTVYPICEDFIQSATIDMGNGIKGKISITTKGIIKVTRTKTNTSTYEA</sequence>
<accession>A0A413DGT3</accession>
<dbReference type="Proteomes" id="UP000283683">
    <property type="component" value="Unassembled WGS sequence"/>
</dbReference>
<name>A0A413DGT3_9FIRM</name>
<dbReference type="AlphaFoldDB" id="A0A413DGT3"/>
<dbReference type="RefSeq" id="WP_118327293.1">
    <property type="nucleotide sequence ID" value="NZ_QSAZ01000019.1"/>
</dbReference>
<gene>
    <name evidence="1" type="ORF">DWV45_14620</name>
</gene>
<protein>
    <submittedName>
        <fullName evidence="1">Uncharacterized protein</fullName>
    </submittedName>
</protein>
<reference evidence="1 2" key="1">
    <citation type="submission" date="2018-08" db="EMBL/GenBank/DDBJ databases">
        <title>A genome reference for cultivated species of the human gut microbiota.</title>
        <authorList>
            <person name="Zou Y."/>
            <person name="Xue W."/>
            <person name="Luo G."/>
        </authorList>
    </citation>
    <scope>NUCLEOTIDE SEQUENCE [LARGE SCALE GENOMIC DNA]</scope>
    <source>
        <strain evidence="1 2">AF06-19</strain>
    </source>
</reference>
<evidence type="ECO:0000313" key="1">
    <source>
        <dbReference type="EMBL" id="RGW85156.1"/>
    </source>
</evidence>
<dbReference type="EMBL" id="QSAZ01000019">
    <property type="protein sequence ID" value="RGW85156.1"/>
    <property type="molecule type" value="Genomic_DNA"/>
</dbReference>
<evidence type="ECO:0000313" key="2">
    <source>
        <dbReference type="Proteomes" id="UP000283683"/>
    </source>
</evidence>